<evidence type="ECO:0000256" key="1">
    <source>
        <dbReference type="ARBA" id="ARBA00022729"/>
    </source>
</evidence>
<dbReference type="PANTHER" id="PTHR33619">
    <property type="entry name" value="POLYSACCHARIDE EXPORT PROTEIN GFCE-RELATED"/>
    <property type="match status" value="1"/>
</dbReference>
<reference evidence="5 6" key="1">
    <citation type="journal article" date="2023" name="Ecotoxicol. Environ. Saf.">
        <title>Mercury remediation potential of mercury-resistant strain Rheinheimera metallidurans sp. nov. isolated from a municipal waste dumping site.</title>
        <authorList>
            <person name="Yadav V."/>
            <person name="Manjhi A."/>
            <person name="Vadakedath N."/>
        </authorList>
    </citation>
    <scope>NUCLEOTIDE SEQUENCE [LARGE SCALE GENOMIC DNA]</scope>
    <source>
        <strain evidence="5 6">E-49</strain>
    </source>
</reference>
<dbReference type="Pfam" id="PF02563">
    <property type="entry name" value="Poly_export"/>
    <property type="match status" value="1"/>
</dbReference>
<gene>
    <name evidence="5" type="ORF">MN202_15280</name>
</gene>
<dbReference type="PANTHER" id="PTHR33619:SF3">
    <property type="entry name" value="POLYSACCHARIDE EXPORT PROTEIN GFCE-RELATED"/>
    <property type="match status" value="1"/>
</dbReference>
<keyword evidence="6" id="KW-1185">Reference proteome</keyword>
<sequence length="174" mass="19076">MLTLKQLMLLGGLAFASLNVFADDSYLLGAGDKIDIRVFGQDDLALQTQLTDSGTINYPFLGSIKATGLTLKQLEQLIYQGLKGDYLIEPNVFVGIEEYRPFYIHGEVKKPGAYPYQPGMTVNQAVALAGGLTERASRDRIVIAREANKAQTENGTLNSRVLAGDTLTILQRFF</sequence>
<dbReference type="InterPro" id="IPR049712">
    <property type="entry name" value="Poly_export"/>
</dbReference>
<dbReference type="InterPro" id="IPR019554">
    <property type="entry name" value="Soluble_ligand-bd"/>
</dbReference>
<dbReference type="Gene3D" id="3.30.1950.10">
    <property type="entry name" value="wza like domain"/>
    <property type="match status" value="1"/>
</dbReference>
<feature type="signal peptide" evidence="2">
    <location>
        <begin position="1"/>
        <end position="22"/>
    </location>
</feature>
<dbReference type="RefSeq" id="WP_335737008.1">
    <property type="nucleotide sequence ID" value="NZ_JALAAR010000014.1"/>
</dbReference>
<name>A0ABU8CAG8_9GAMM</name>
<evidence type="ECO:0000313" key="6">
    <source>
        <dbReference type="Proteomes" id="UP001375382"/>
    </source>
</evidence>
<dbReference type="Proteomes" id="UP001375382">
    <property type="component" value="Unassembled WGS sequence"/>
</dbReference>
<dbReference type="EMBL" id="JALAAR010000014">
    <property type="protein sequence ID" value="MEH8018605.1"/>
    <property type="molecule type" value="Genomic_DNA"/>
</dbReference>
<feature type="chain" id="PRO_5046198209" evidence="2">
    <location>
        <begin position="23"/>
        <end position="174"/>
    </location>
</feature>
<evidence type="ECO:0000313" key="5">
    <source>
        <dbReference type="EMBL" id="MEH8018605.1"/>
    </source>
</evidence>
<dbReference type="Gene3D" id="3.10.560.10">
    <property type="entry name" value="Outer membrane lipoprotein wza domain like"/>
    <property type="match status" value="1"/>
</dbReference>
<dbReference type="InterPro" id="IPR003715">
    <property type="entry name" value="Poly_export_N"/>
</dbReference>
<comment type="caution">
    <text evidence="5">The sequence shown here is derived from an EMBL/GenBank/DDBJ whole genome shotgun (WGS) entry which is preliminary data.</text>
</comment>
<organism evidence="5 6">
    <name type="scientific">Rheinheimera muenzenbergensis</name>
    <dbReference type="NCBI Taxonomy" id="1193628"/>
    <lineage>
        <taxon>Bacteria</taxon>
        <taxon>Pseudomonadati</taxon>
        <taxon>Pseudomonadota</taxon>
        <taxon>Gammaproteobacteria</taxon>
        <taxon>Chromatiales</taxon>
        <taxon>Chromatiaceae</taxon>
        <taxon>Rheinheimera</taxon>
    </lineage>
</organism>
<evidence type="ECO:0000259" key="3">
    <source>
        <dbReference type="Pfam" id="PF02563"/>
    </source>
</evidence>
<feature type="domain" description="Polysaccharide export protein N-terminal" evidence="3">
    <location>
        <begin position="23"/>
        <end position="96"/>
    </location>
</feature>
<accession>A0ABU8CAG8</accession>
<evidence type="ECO:0000259" key="4">
    <source>
        <dbReference type="Pfam" id="PF10531"/>
    </source>
</evidence>
<protein>
    <submittedName>
        <fullName evidence="5">Polysaccharide export protein</fullName>
    </submittedName>
</protein>
<feature type="domain" description="Soluble ligand binding" evidence="4">
    <location>
        <begin position="102"/>
        <end position="146"/>
    </location>
</feature>
<evidence type="ECO:0000256" key="2">
    <source>
        <dbReference type="SAM" id="SignalP"/>
    </source>
</evidence>
<dbReference type="Pfam" id="PF10531">
    <property type="entry name" value="SLBB"/>
    <property type="match status" value="1"/>
</dbReference>
<proteinExistence type="predicted"/>
<keyword evidence="1 2" id="KW-0732">Signal</keyword>